<feature type="signal peptide" evidence="5">
    <location>
        <begin position="1"/>
        <end position="19"/>
    </location>
</feature>
<dbReference type="PANTHER" id="PTHR24369">
    <property type="entry name" value="ANTIGEN BSP, PUTATIVE-RELATED"/>
    <property type="match status" value="1"/>
</dbReference>
<accession>A0ABD0SUU9</accession>
<name>A0ABD0SUU9_LOXSC</name>
<dbReference type="Proteomes" id="UP001549921">
    <property type="component" value="Unassembled WGS sequence"/>
</dbReference>
<comment type="caution">
    <text evidence="6">The sequence shown here is derived from an EMBL/GenBank/DDBJ whole genome shotgun (WGS) entry which is preliminary data.</text>
</comment>
<feature type="chain" id="PRO_5044866906" description="Connectin" evidence="5">
    <location>
        <begin position="20"/>
        <end position="623"/>
    </location>
</feature>
<proteinExistence type="predicted"/>
<dbReference type="InterPro" id="IPR003591">
    <property type="entry name" value="Leu-rich_rpt_typical-subtyp"/>
</dbReference>
<reference evidence="6 7" key="1">
    <citation type="submission" date="2024-06" db="EMBL/GenBank/DDBJ databases">
        <title>A chromosome-level genome assembly of beet webworm, Loxostege sticticalis.</title>
        <authorList>
            <person name="Zhang Y."/>
        </authorList>
    </citation>
    <scope>NUCLEOTIDE SEQUENCE [LARGE SCALE GENOMIC DNA]</scope>
    <source>
        <strain evidence="6">AQ028</strain>
        <tissue evidence="6">Male pupae</tissue>
    </source>
</reference>
<sequence>MAFWKIITVMCIAAVFVESKKPKRETNTTICDPAVNNTNKIQCFCGRLSRNPLQIANADCYQTIKNVSKDDPSWEGFSILHNTSKLTLTNTRGVAINYIPTNALKYTKALSRLDVKYCNIERIEAFAFANLSLIKEITLRDNQVAILEVNAFAHHPSLKTISLDQNNIAEINRDVFMDLPALEQLFLTGNKITTIHDKAFIHLMSLKELEIDKNSIFSLNSETFSGLRKLEKLELSGNSLEVIGDNTFFPLTNLRFLNLGENKIQMLDDKAFNGLTKLQFLSLPGNKLSAIENEKVFVPLVSLTSLSLKNNEIRTIKPEAINPILPNFFRKSAQLILEGNQLPCDCHLDIFRPVINKTQNERLRLEMQNLQCYPSEEVKQKWEKFQEIEKTSGIVFEDEEPQDNGAYEYYDENELNGTIFYFDLRHLLNCPGDEPPVEPANFTSNKPAQNNIIATIKPSDKPLTKATSSPVVIVNSSTPNVLSHKSAVDNKGTLDLSTSETTTAESTSVTAEKTYVNFVSETSAHNDVSSEATRSETTDMSKEKKNHSYTTSRLATVSAKPIDKNGYDDHDMASDEAKPDRYKAHRSVQEEVKTSSKLQVNNAHRRLGCVHLLISLVICFRVL</sequence>
<evidence type="ECO:0000256" key="3">
    <source>
        <dbReference type="ARBA" id="ARBA00022737"/>
    </source>
</evidence>
<keyword evidence="1" id="KW-0433">Leucine-rich repeat</keyword>
<dbReference type="Pfam" id="PF13855">
    <property type="entry name" value="LRR_8"/>
    <property type="match status" value="2"/>
</dbReference>
<evidence type="ECO:0008006" key="8">
    <source>
        <dbReference type="Google" id="ProtNLM"/>
    </source>
</evidence>
<gene>
    <name evidence="6" type="ORF">ABMA28_004131</name>
</gene>
<feature type="region of interest" description="Disordered" evidence="4">
    <location>
        <begin position="523"/>
        <end position="555"/>
    </location>
</feature>
<evidence type="ECO:0000256" key="5">
    <source>
        <dbReference type="SAM" id="SignalP"/>
    </source>
</evidence>
<feature type="compositionally biased region" description="Basic and acidic residues" evidence="4">
    <location>
        <begin position="533"/>
        <end position="543"/>
    </location>
</feature>
<dbReference type="SMART" id="SM00369">
    <property type="entry name" value="LRR_TYP"/>
    <property type="match status" value="8"/>
</dbReference>
<dbReference type="Gene3D" id="3.80.10.10">
    <property type="entry name" value="Ribonuclease Inhibitor"/>
    <property type="match status" value="2"/>
</dbReference>
<protein>
    <recommendedName>
        <fullName evidence="8">Connectin</fullName>
    </recommendedName>
</protein>
<organism evidence="6 7">
    <name type="scientific">Loxostege sticticalis</name>
    <name type="common">Beet webworm moth</name>
    <dbReference type="NCBI Taxonomy" id="481309"/>
    <lineage>
        <taxon>Eukaryota</taxon>
        <taxon>Metazoa</taxon>
        <taxon>Ecdysozoa</taxon>
        <taxon>Arthropoda</taxon>
        <taxon>Hexapoda</taxon>
        <taxon>Insecta</taxon>
        <taxon>Pterygota</taxon>
        <taxon>Neoptera</taxon>
        <taxon>Endopterygota</taxon>
        <taxon>Lepidoptera</taxon>
        <taxon>Glossata</taxon>
        <taxon>Ditrysia</taxon>
        <taxon>Pyraloidea</taxon>
        <taxon>Crambidae</taxon>
        <taxon>Pyraustinae</taxon>
        <taxon>Loxostege</taxon>
    </lineage>
</organism>
<dbReference type="InterPro" id="IPR050541">
    <property type="entry name" value="LRR_TM_domain-containing"/>
</dbReference>
<dbReference type="InterPro" id="IPR032675">
    <property type="entry name" value="LRR_dom_sf"/>
</dbReference>
<dbReference type="SUPFAM" id="SSF52058">
    <property type="entry name" value="L domain-like"/>
    <property type="match status" value="1"/>
</dbReference>
<keyword evidence="2 5" id="KW-0732">Signal</keyword>
<dbReference type="PANTHER" id="PTHR24369:SF210">
    <property type="entry name" value="CHAOPTIN-RELATED"/>
    <property type="match status" value="1"/>
</dbReference>
<dbReference type="AlphaFoldDB" id="A0ABD0SUU9"/>
<evidence type="ECO:0000256" key="1">
    <source>
        <dbReference type="ARBA" id="ARBA00022614"/>
    </source>
</evidence>
<dbReference type="FunFam" id="3.80.10.10:FF:000732">
    <property type="entry name" value="GD11101"/>
    <property type="match status" value="1"/>
</dbReference>
<feature type="compositionally biased region" description="Polar residues" evidence="4">
    <location>
        <begin position="523"/>
        <end position="532"/>
    </location>
</feature>
<dbReference type="InterPro" id="IPR001611">
    <property type="entry name" value="Leu-rich_rpt"/>
</dbReference>
<evidence type="ECO:0000256" key="4">
    <source>
        <dbReference type="SAM" id="MobiDB-lite"/>
    </source>
</evidence>
<evidence type="ECO:0000313" key="6">
    <source>
        <dbReference type="EMBL" id="KAL0829350.1"/>
    </source>
</evidence>
<dbReference type="PROSITE" id="PS51450">
    <property type="entry name" value="LRR"/>
    <property type="match status" value="2"/>
</dbReference>
<dbReference type="EMBL" id="JBEDNZ010000015">
    <property type="protein sequence ID" value="KAL0829350.1"/>
    <property type="molecule type" value="Genomic_DNA"/>
</dbReference>
<dbReference type="SMART" id="SM00365">
    <property type="entry name" value="LRR_SD22"/>
    <property type="match status" value="5"/>
</dbReference>
<evidence type="ECO:0000313" key="7">
    <source>
        <dbReference type="Proteomes" id="UP001549921"/>
    </source>
</evidence>
<keyword evidence="3" id="KW-0677">Repeat</keyword>
<evidence type="ECO:0000256" key="2">
    <source>
        <dbReference type="ARBA" id="ARBA00022729"/>
    </source>
</evidence>